<evidence type="ECO:0000313" key="4">
    <source>
        <dbReference type="EMBL" id="KAF6005081.1"/>
    </source>
</evidence>
<feature type="compositionally biased region" description="Low complexity" evidence="2">
    <location>
        <begin position="215"/>
        <end position="231"/>
    </location>
</feature>
<feature type="region of interest" description="Disordered" evidence="2">
    <location>
        <begin position="110"/>
        <end position="132"/>
    </location>
</feature>
<accession>A0A7J7IRU2</accession>
<dbReference type="InterPro" id="IPR035979">
    <property type="entry name" value="RBD_domain_sf"/>
</dbReference>
<gene>
    <name evidence="4" type="ORF">F1559_000138</name>
</gene>
<dbReference type="Pfam" id="PF00076">
    <property type="entry name" value="RRM_1"/>
    <property type="match status" value="1"/>
</dbReference>
<dbReference type="InterPro" id="IPR000504">
    <property type="entry name" value="RRM_dom"/>
</dbReference>
<feature type="domain" description="RRM" evidence="3">
    <location>
        <begin position="140"/>
        <end position="211"/>
    </location>
</feature>
<keyword evidence="1" id="KW-0694">RNA-binding</keyword>
<feature type="region of interest" description="Disordered" evidence="2">
    <location>
        <begin position="214"/>
        <end position="296"/>
    </location>
</feature>
<dbReference type="SUPFAM" id="SSF54928">
    <property type="entry name" value="RNA-binding domain, RBD"/>
    <property type="match status" value="2"/>
</dbReference>
<dbReference type="InterPro" id="IPR050907">
    <property type="entry name" value="SRSF"/>
</dbReference>
<dbReference type="Gene3D" id="3.30.70.330">
    <property type="match status" value="2"/>
</dbReference>
<evidence type="ECO:0000256" key="2">
    <source>
        <dbReference type="SAM" id="MobiDB-lite"/>
    </source>
</evidence>
<dbReference type="GO" id="GO:0003723">
    <property type="term" value="F:RNA binding"/>
    <property type="evidence" value="ECO:0007669"/>
    <property type="project" value="UniProtKB-UniRule"/>
</dbReference>
<evidence type="ECO:0000256" key="1">
    <source>
        <dbReference type="PROSITE-ProRule" id="PRU00176"/>
    </source>
</evidence>
<evidence type="ECO:0000313" key="5">
    <source>
        <dbReference type="Proteomes" id="UP000530660"/>
    </source>
</evidence>
<feature type="compositionally biased region" description="Basic and acidic residues" evidence="2">
    <location>
        <begin position="284"/>
        <end position="296"/>
    </location>
</feature>
<dbReference type="PROSITE" id="PS50102">
    <property type="entry name" value="RRM"/>
    <property type="match status" value="2"/>
</dbReference>
<dbReference type="PANTHER" id="PTHR23147">
    <property type="entry name" value="SERINE/ARGININE RICH SPLICING FACTOR"/>
    <property type="match status" value="1"/>
</dbReference>
<dbReference type="AlphaFoldDB" id="A0A7J7IRU2"/>
<reference evidence="4 5" key="1">
    <citation type="journal article" date="2020" name="J. Phycol.">
        <title>Comparative genome analysis reveals Cyanidiococcus gen. nov., a new extremophilic red algal genus sister to Cyanidioschyzon (Cyanidioschyzonaceae, Rhodophyta).</title>
        <authorList>
            <person name="Liu S.-L."/>
            <person name="Chiang Y.-R."/>
            <person name="Yoon H.S."/>
            <person name="Fu H.-Y."/>
        </authorList>
    </citation>
    <scope>NUCLEOTIDE SEQUENCE [LARGE SCALE GENOMIC DNA]</scope>
    <source>
        <strain evidence="4 5">THAL066</strain>
    </source>
</reference>
<protein>
    <recommendedName>
        <fullName evidence="3">RRM domain-containing protein</fullName>
    </recommendedName>
</protein>
<evidence type="ECO:0000259" key="3">
    <source>
        <dbReference type="PROSITE" id="PS50102"/>
    </source>
</evidence>
<sequence length="296" mass="32900">MNGEGKASNPLGDAEDTTVPHSSTVTEKALYIGNIGRAPQRDIERLVDSYGRLRRVEMKSNYCFVYFDEATAATAGEEAIAALHGKRFGPQLRTLTVEWARGTAPRSAVRSSVSDGVSGMEGMSSDDAAEGVEHPKLPSKTLFVVNFDPDEITSRDLLIHFHRFGAIERIERRNHFAFVEFESLEDATKARMEMDGAYIGCRQVCVEFSQKKPQPASSESLASTSPSVSPPKALKLGRPRGSDEHRSRPLTRSVGDSSMMRRRRRSYSPPLFPGQQARRRARSRERVADGLRLESR</sequence>
<dbReference type="EMBL" id="VWRR01000001">
    <property type="protein sequence ID" value="KAF6005081.1"/>
    <property type="molecule type" value="Genomic_DNA"/>
</dbReference>
<proteinExistence type="predicted"/>
<feature type="region of interest" description="Disordered" evidence="2">
    <location>
        <begin position="1"/>
        <end position="22"/>
    </location>
</feature>
<comment type="caution">
    <text evidence="4">The sequence shown here is derived from an EMBL/GenBank/DDBJ whole genome shotgun (WGS) entry which is preliminary data.</text>
</comment>
<feature type="domain" description="RRM" evidence="3">
    <location>
        <begin position="28"/>
        <end position="102"/>
    </location>
</feature>
<name>A0A7J7IRU2_9RHOD</name>
<organism evidence="4 5">
    <name type="scientific">Cyanidiococcus yangmingshanensis</name>
    <dbReference type="NCBI Taxonomy" id="2690220"/>
    <lineage>
        <taxon>Eukaryota</taxon>
        <taxon>Rhodophyta</taxon>
        <taxon>Bangiophyceae</taxon>
        <taxon>Cyanidiales</taxon>
        <taxon>Cyanidiaceae</taxon>
        <taxon>Cyanidiococcus</taxon>
    </lineage>
</organism>
<dbReference type="OrthoDB" id="5970at2759"/>
<dbReference type="Proteomes" id="UP000530660">
    <property type="component" value="Unassembled WGS sequence"/>
</dbReference>
<keyword evidence="5" id="KW-1185">Reference proteome</keyword>
<dbReference type="InterPro" id="IPR012677">
    <property type="entry name" value="Nucleotide-bd_a/b_plait_sf"/>
</dbReference>
<dbReference type="SMART" id="SM00360">
    <property type="entry name" value="RRM"/>
    <property type="match status" value="2"/>
</dbReference>